<dbReference type="PROSITE" id="PS50025">
    <property type="entry name" value="LAM_G_DOMAIN"/>
    <property type="match status" value="2"/>
</dbReference>
<feature type="domain" description="EGF-like" evidence="7">
    <location>
        <begin position="473"/>
        <end position="512"/>
    </location>
</feature>
<proteinExistence type="predicted"/>
<gene>
    <name evidence="8" type="primary">WBGene00305119</name>
</gene>
<keyword evidence="1 2" id="KW-1015">Disulfide bond</keyword>
<dbReference type="PROSITE" id="PS50026">
    <property type="entry name" value="EGF_3"/>
    <property type="match status" value="1"/>
</dbReference>
<reference evidence="9" key="1">
    <citation type="journal article" date="2008" name="Nat. Genet.">
        <title>The Pristionchus pacificus genome provides a unique perspective on nematode lifestyle and parasitism.</title>
        <authorList>
            <person name="Dieterich C."/>
            <person name="Clifton S.W."/>
            <person name="Schuster L.N."/>
            <person name="Chinwalla A."/>
            <person name="Delehaunty K."/>
            <person name="Dinkelacker I."/>
            <person name="Fulton L."/>
            <person name="Fulton R."/>
            <person name="Godfrey J."/>
            <person name="Minx P."/>
            <person name="Mitreva M."/>
            <person name="Roeseler W."/>
            <person name="Tian H."/>
            <person name="Witte H."/>
            <person name="Yang S.P."/>
            <person name="Wilson R.K."/>
            <person name="Sommer R.J."/>
        </authorList>
    </citation>
    <scope>NUCLEOTIDE SEQUENCE [LARGE SCALE GENOMIC DNA]</scope>
    <source>
        <strain evidence="9">PS312</strain>
    </source>
</reference>
<dbReference type="InterPro" id="IPR000742">
    <property type="entry name" value="EGF"/>
</dbReference>
<evidence type="ECO:0000256" key="1">
    <source>
        <dbReference type="ARBA" id="ARBA00023157"/>
    </source>
</evidence>
<dbReference type="InterPro" id="IPR013320">
    <property type="entry name" value="ConA-like_dom_sf"/>
</dbReference>
<dbReference type="EnsemblMetazoa" id="PPA47231.1">
    <property type="protein sequence ID" value="PPA47231.1"/>
    <property type="gene ID" value="WBGene00305119"/>
</dbReference>
<feature type="disulfide bond" evidence="2">
    <location>
        <begin position="502"/>
        <end position="511"/>
    </location>
</feature>
<dbReference type="SMART" id="SM00181">
    <property type="entry name" value="EGF"/>
    <property type="match status" value="4"/>
</dbReference>
<dbReference type="SMART" id="SM00282">
    <property type="entry name" value="LamG"/>
    <property type="match status" value="4"/>
</dbReference>
<dbReference type="InterPro" id="IPR001791">
    <property type="entry name" value="Laminin_G"/>
</dbReference>
<comment type="caution">
    <text evidence="2">Lacks conserved residue(s) required for the propagation of feature annotation.</text>
</comment>
<organism evidence="8 9">
    <name type="scientific">Pristionchus pacificus</name>
    <name type="common">Parasitic nematode worm</name>
    <dbReference type="NCBI Taxonomy" id="54126"/>
    <lineage>
        <taxon>Eukaryota</taxon>
        <taxon>Metazoa</taxon>
        <taxon>Ecdysozoa</taxon>
        <taxon>Nematoda</taxon>
        <taxon>Chromadorea</taxon>
        <taxon>Rhabditida</taxon>
        <taxon>Rhabditina</taxon>
        <taxon>Diplogasteromorpha</taxon>
        <taxon>Diplogasteroidea</taxon>
        <taxon>Neodiplogasteridae</taxon>
        <taxon>Pristionchus</taxon>
    </lineage>
</organism>
<feature type="domain" description="Laminin G" evidence="6">
    <location>
        <begin position="896"/>
        <end position="1108"/>
    </location>
</feature>
<evidence type="ECO:0000259" key="7">
    <source>
        <dbReference type="PROSITE" id="PS50026"/>
    </source>
</evidence>
<feature type="compositionally biased region" description="Basic and acidic residues" evidence="3">
    <location>
        <begin position="1480"/>
        <end position="1493"/>
    </location>
</feature>
<reference evidence="8" key="2">
    <citation type="submission" date="2022-06" db="UniProtKB">
        <authorList>
            <consortium name="EnsemblMetazoa"/>
        </authorList>
    </citation>
    <scope>IDENTIFICATION</scope>
    <source>
        <strain evidence="8">PS312</strain>
    </source>
</reference>
<evidence type="ECO:0000259" key="6">
    <source>
        <dbReference type="PROSITE" id="PS50025"/>
    </source>
</evidence>
<feature type="transmembrane region" description="Helical" evidence="4">
    <location>
        <begin position="1401"/>
        <end position="1422"/>
    </location>
</feature>
<dbReference type="PROSITE" id="PS01186">
    <property type="entry name" value="EGF_2"/>
    <property type="match status" value="1"/>
</dbReference>
<keyword evidence="4" id="KW-0472">Membrane</keyword>
<feature type="chain" id="PRO_5035836938" evidence="5">
    <location>
        <begin position="19"/>
        <end position="1554"/>
    </location>
</feature>
<keyword evidence="5" id="KW-0732">Signal</keyword>
<dbReference type="Gene3D" id="2.60.120.1000">
    <property type="match status" value="1"/>
</dbReference>
<dbReference type="Gene3D" id="2.10.25.10">
    <property type="entry name" value="Laminin"/>
    <property type="match status" value="1"/>
</dbReference>
<dbReference type="Pfam" id="PF02210">
    <property type="entry name" value="Laminin_G_2"/>
    <property type="match status" value="3"/>
</dbReference>
<feature type="region of interest" description="Disordered" evidence="3">
    <location>
        <begin position="1452"/>
        <end position="1554"/>
    </location>
</feature>
<dbReference type="PROSITE" id="PS00022">
    <property type="entry name" value="EGF_1"/>
    <property type="match status" value="1"/>
</dbReference>
<sequence>MGRFLLFLFLVVISCSNGEKNEEFFSKKTYIKSRNGFMKLGSDEWIVKNDNDQIIIGARFSSKLQSGSILRLHAIKDYKNIFELRLGLNNSNLSVDVRNENGISILSLPFADHNLNESINGEKSIGVRLKTSTNELIYSFENDMEMVARINEPLDLIDSKLEVILGSDEGDSLVGCITLVSLTLSSPLANIYTIAESDTQSCAIQGNECAERDCGDGICLELETPTCDCYGTGNAGVNCRSDVPSAQLSSSMDGTLGYQPLRGDQTIGRISISFRLNENEDEQGVLISARLISKRRIIVYVVDGKGSLQIDNIAAVGFDMDKSIKDHSLVLIMEGKKLSLQVDKMEEKSVEMDCEDENCYQFTEIHFGAEPQTSEVRRIGMTGCIWETYVDHHNILSMYYDGHPRVSSPQKLDRCNRDKEEAVIDVQEHFTSFIGHSLPQIQLQSFDEEPTDHKIGTGASLFPITTKKVKEFPSLPCNNAVGDNCRNGATCILRNHTRICLCPHGFAGSACQFTSIPRTCAEAKDFYRTPDGPTLIDVDGSGPLPKSVVDCNNGITTIINDMPEKTIVHDTVEQHSQFILSYRDFTPQQLAMMVVESEKCTQQIHYECARAALGFEKSKTQFTLAGSNRTISRMGDNDKKCGQGKCNCESDNSGEDDGILQSPNVGITKILAFRDHKISVQNGLISVGPLVCSSHPGSLTPLRFSSPAVVLLDRSFEKDLSIQFRTTSSSGVILSVGGGLTLRIKSQYSLSVSIENEMEVTVQSPIRLNNTAWHLVIIEIINNQLRLSIDNIVVVEKIEGELTQFGEIQLGDPNEGFIGCLRSLRLNNQVLDLHKETEHVENNEVHLSCPDKCHSDLCKNEAECLENLSDLSADPVCVCKIPQIQQGANCEIDINKTPPVSFHGGHLKYEDLHWTLEGEIVLSFRTDQQQGLILFTHDHLNNFLQLHIASEIAVTLTLNNLEEVFTCTVEAEPGEEYSDMEWVQIVISHVDNTTILSVNGRLCFIQKTRLLSTDPITTYAHVESELVRIPVGLHHSAAINPFLLTYLGGVQEAKKQKGQLTLSPRYDTSIRDFLGCVRGFRVGGNLIDLTHTAKGTRPEDPDLVQIGCELGCSSISCSNGGHCGVGWTNFHPEFNNKAHCNCERTSYNGDKCDIDRSLSLSNGRSVDVNIKRYIDHYPLADRSHSQTLKMAFKSNKQPNTKQTIATLHFNDGSLFEVLLNRNGSIHVGAVRGDKAEVLTFAGNFSDGYRHFIVAQFKNDSATAILIDSSRHDLPWSTHNLDLFDAFSLTLGTPNDTRYTDAQREHFDGCVSNVELDYQITAVKIEPIAELYNVSSTRWSVTSIRPEGSSILDMIQHSCGQFKEKDHLPGLPSKIDYPVWDTNFGRLIYSGLWLEGGEEDGLLIILIILVILIIIGAVVYFMCFRNKTPPKKTVEETPLNPIQPVISNPIPKKPVSNFTIPEPDSVLPEKTTDESDEEDWDRTLTEDSIGRPEEMSNLPSFNRTMPHRLSSFKRSDPTVPVNSPLYVSRNDNDLSMEDRRSPRPVPPPRISSPPQ</sequence>
<evidence type="ECO:0000256" key="4">
    <source>
        <dbReference type="SAM" id="Phobius"/>
    </source>
</evidence>
<evidence type="ECO:0000256" key="5">
    <source>
        <dbReference type="SAM" id="SignalP"/>
    </source>
</evidence>
<feature type="domain" description="Laminin G" evidence="6">
    <location>
        <begin position="699"/>
        <end position="849"/>
    </location>
</feature>
<dbReference type="PANTHER" id="PTHR15036:SF94">
    <property type="entry name" value="INTESTINAL NEUREXIN-LIKE"/>
    <property type="match status" value="1"/>
</dbReference>
<evidence type="ECO:0000256" key="3">
    <source>
        <dbReference type="SAM" id="MobiDB-lite"/>
    </source>
</evidence>
<accession>A0A8R1Z805</accession>
<dbReference type="SUPFAM" id="SSF49899">
    <property type="entry name" value="Concanavalin A-like lectins/glucanases"/>
    <property type="match status" value="4"/>
</dbReference>
<feature type="compositionally biased region" description="Basic and acidic residues" evidence="3">
    <location>
        <begin position="1529"/>
        <end position="1540"/>
    </location>
</feature>
<dbReference type="PROSITE" id="PS51257">
    <property type="entry name" value="PROKAR_LIPOPROTEIN"/>
    <property type="match status" value="1"/>
</dbReference>
<protein>
    <submittedName>
        <fullName evidence="8">Uncharacterized protein</fullName>
    </submittedName>
</protein>
<dbReference type="PANTHER" id="PTHR15036">
    <property type="entry name" value="PIKACHURIN-LIKE PROTEIN"/>
    <property type="match status" value="1"/>
</dbReference>
<dbReference type="Gene3D" id="2.60.120.200">
    <property type="match status" value="4"/>
</dbReference>
<keyword evidence="2" id="KW-0245">EGF-like domain</keyword>
<feature type="signal peptide" evidence="5">
    <location>
        <begin position="1"/>
        <end position="18"/>
    </location>
</feature>
<keyword evidence="9" id="KW-1185">Reference proteome</keyword>
<feature type="compositionally biased region" description="Pro residues" evidence="3">
    <location>
        <begin position="1542"/>
        <end position="1554"/>
    </location>
</feature>
<keyword evidence="4" id="KW-0812">Transmembrane</keyword>
<dbReference type="GO" id="GO:0016020">
    <property type="term" value="C:membrane"/>
    <property type="evidence" value="ECO:0007669"/>
    <property type="project" value="UniProtKB-SubCell"/>
</dbReference>
<dbReference type="Proteomes" id="UP000005239">
    <property type="component" value="Unassembled WGS sequence"/>
</dbReference>
<dbReference type="InterPro" id="IPR050372">
    <property type="entry name" value="Neurexin-related_CASP"/>
</dbReference>
<dbReference type="CDD" id="cd00053">
    <property type="entry name" value="EGF"/>
    <property type="match status" value="1"/>
</dbReference>
<dbReference type="CDD" id="cd00110">
    <property type="entry name" value="LamG"/>
    <property type="match status" value="3"/>
</dbReference>
<evidence type="ECO:0000313" key="9">
    <source>
        <dbReference type="Proteomes" id="UP000005239"/>
    </source>
</evidence>
<evidence type="ECO:0000313" key="8">
    <source>
        <dbReference type="EnsemblMetazoa" id="PPA47231.1"/>
    </source>
</evidence>
<name>A0A8R1Z805_PRIPA</name>
<evidence type="ECO:0000256" key="2">
    <source>
        <dbReference type="PROSITE-ProRule" id="PRU00076"/>
    </source>
</evidence>
<keyword evidence="4" id="KW-1133">Transmembrane helix</keyword>